<sequence length="119" mass="13012">MSKPTVRQLEFLSARGIIAPPTRAACRSVIAYINSSNGAKDFRQRISLVRENQNALVGKPVRVASDNDRIGVVQWVGCQYAVLAEVRGAEGLATYPIVAMVKFEDRGSKLIPVPMLTKI</sequence>
<proteinExistence type="predicted"/>
<dbReference type="Proteomes" id="UP000176864">
    <property type="component" value="Unassembled WGS sequence"/>
</dbReference>
<dbReference type="EMBL" id="MFEK01000013">
    <property type="protein sequence ID" value="OGE78820.1"/>
    <property type="molecule type" value="Genomic_DNA"/>
</dbReference>
<gene>
    <name evidence="1" type="ORF">A2751_01330</name>
</gene>
<organism evidence="1 2">
    <name type="scientific">Candidatus Doudnabacteria bacterium RIFCSPHIGHO2_01_FULL_46_14</name>
    <dbReference type="NCBI Taxonomy" id="1817824"/>
    <lineage>
        <taxon>Bacteria</taxon>
        <taxon>Candidatus Doudnaibacteriota</taxon>
    </lineage>
</organism>
<accession>A0A1F5NN68</accession>
<evidence type="ECO:0000313" key="1">
    <source>
        <dbReference type="EMBL" id="OGE78820.1"/>
    </source>
</evidence>
<evidence type="ECO:0000313" key="2">
    <source>
        <dbReference type="Proteomes" id="UP000176864"/>
    </source>
</evidence>
<comment type="caution">
    <text evidence="1">The sequence shown here is derived from an EMBL/GenBank/DDBJ whole genome shotgun (WGS) entry which is preliminary data.</text>
</comment>
<reference evidence="1 2" key="1">
    <citation type="journal article" date="2016" name="Nat. Commun.">
        <title>Thousands of microbial genomes shed light on interconnected biogeochemical processes in an aquifer system.</title>
        <authorList>
            <person name="Anantharaman K."/>
            <person name="Brown C.T."/>
            <person name="Hug L.A."/>
            <person name="Sharon I."/>
            <person name="Castelle C.J."/>
            <person name="Probst A.J."/>
            <person name="Thomas B.C."/>
            <person name="Singh A."/>
            <person name="Wilkins M.J."/>
            <person name="Karaoz U."/>
            <person name="Brodie E.L."/>
            <person name="Williams K.H."/>
            <person name="Hubbard S.S."/>
            <person name="Banfield J.F."/>
        </authorList>
    </citation>
    <scope>NUCLEOTIDE SEQUENCE [LARGE SCALE GENOMIC DNA]</scope>
</reference>
<dbReference type="AlphaFoldDB" id="A0A1F5NN68"/>
<protein>
    <submittedName>
        <fullName evidence="1">Uncharacterized protein</fullName>
    </submittedName>
</protein>
<name>A0A1F5NN68_9BACT</name>